<reference evidence="2" key="1">
    <citation type="submission" date="2023-02" db="EMBL/GenBank/DDBJ databases">
        <title>Complete genome sequence of Limosilactobacillus reuteri SRCM217616 isolated from Bos taurus feces.</title>
        <authorList>
            <person name="Yang H.-G."/>
            <person name="Kim J.-W."/>
            <person name="Ha G.-S."/>
            <person name="Yang H.-J."/>
            <person name="Jeong D.-Y."/>
        </authorList>
    </citation>
    <scope>NUCLEOTIDE SEQUENCE</scope>
    <source>
        <strain evidence="2">SRCM217616</strain>
    </source>
</reference>
<dbReference type="InterPro" id="IPR008003">
    <property type="entry name" value="DUF739"/>
</dbReference>
<dbReference type="SMART" id="SM00530">
    <property type="entry name" value="HTH_XRE"/>
    <property type="match status" value="1"/>
</dbReference>
<dbReference type="InterPro" id="IPR010982">
    <property type="entry name" value="Lambda_DNA-bd_dom_sf"/>
</dbReference>
<dbReference type="PROSITE" id="PS50943">
    <property type="entry name" value="HTH_CROC1"/>
    <property type="match status" value="1"/>
</dbReference>
<sequence length="79" mass="8964">MSKYDYSLLEKRMREKNMSQAALAEAISMSRTALNIKLNNHSSFTQKEIKAISAVLSIPDAKISTYFFKEYVRKTVLGG</sequence>
<dbReference type="AlphaFoldDB" id="A0AAW6JL37"/>
<dbReference type="Gene3D" id="1.10.260.40">
    <property type="entry name" value="lambda repressor-like DNA-binding domains"/>
    <property type="match status" value="1"/>
</dbReference>
<comment type="caution">
    <text evidence="2">The sequence shown here is derived from an EMBL/GenBank/DDBJ whole genome shotgun (WGS) entry which is preliminary data.</text>
</comment>
<evidence type="ECO:0000313" key="3">
    <source>
        <dbReference type="Proteomes" id="UP001217945"/>
    </source>
</evidence>
<dbReference type="Pfam" id="PF05339">
    <property type="entry name" value="DUF739"/>
    <property type="match status" value="1"/>
</dbReference>
<feature type="domain" description="HTH cro/C1-type" evidence="1">
    <location>
        <begin position="9"/>
        <end position="63"/>
    </location>
</feature>
<dbReference type="EMBL" id="JAQTKT010000001">
    <property type="protein sequence ID" value="MDD1383312.1"/>
    <property type="molecule type" value="Genomic_DNA"/>
</dbReference>
<dbReference type="GO" id="GO:0003677">
    <property type="term" value="F:DNA binding"/>
    <property type="evidence" value="ECO:0007669"/>
    <property type="project" value="InterPro"/>
</dbReference>
<protein>
    <submittedName>
        <fullName evidence="2">DUF739 family protein</fullName>
    </submittedName>
</protein>
<dbReference type="CDD" id="cd00093">
    <property type="entry name" value="HTH_XRE"/>
    <property type="match status" value="1"/>
</dbReference>
<accession>A0AAW6JL37</accession>
<gene>
    <name evidence="2" type="ORF">PSQ53_10390</name>
</gene>
<name>A0AAW6JL37_LIMRT</name>
<evidence type="ECO:0000313" key="2">
    <source>
        <dbReference type="EMBL" id="MDD1383312.1"/>
    </source>
</evidence>
<evidence type="ECO:0000259" key="1">
    <source>
        <dbReference type="PROSITE" id="PS50943"/>
    </source>
</evidence>
<proteinExistence type="predicted"/>
<dbReference type="RefSeq" id="WP_273774637.1">
    <property type="nucleotide sequence ID" value="NZ_JAQTKT010000001.1"/>
</dbReference>
<dbReference type="SUPFAM" id="SSF47413">
    <property type="entry name" value="lambda repressor-like DNA-binding domains"/>
    <property type="match status" value="1"/>
</dbReference>
<dbReference type="Proteomes" id="UP001217945">
    <property type="component" value="Unassembled WGS sequence"/>
</dbReference>
<dbReference type="InterPro" id="IPR001387">
    <property type="entry name" value="Cro/C1-type_HTH"/>
</dbReference>
<organism evidence="2 3">
    <name type="scientific">Limosilactobacillus reuteri</name>
    <name type="common">Lactobacillus reuteri</name>
    <dbReference type="NCBI Taxonomy" id="1598"/>
    <lineage>
        <taxon>Bacteria</taxon>
        <taxon>Bacillati</taxon>
        <taxon>Bacillota</taxon>
        <taxon>Bacilli</taxon>
        <taxon>Lactobacillales</taxon>
        <taxon>Lactobacillaceae</taxon>
        <taxon>Limosilactobacillus</taxon>
    </lineage>
</organism>